<feature type="region of interest" description="Disordered" evidence="19">
    <location>
        <begin position="348"/>
        <end position="373"/>
    </location>
</feature>
<keyword evidence="9 18" id="KW-0863">Zinc-finger</keyword>
<keyword evidence="7" id="KW-0479">Metal-binding</keyword>
<dbReference type="Pfam" id="PF00096">
    <property type="entry name" value="zf-C2H2"/>
    <property type="match status" value="1"/>
</dbReference>
<keyword evidence="4" id="KW-0217">Developmental protein</keyword>
<evidence type="ECO:0000256" key="18">
    <source>
        <dbReference type="PROSITE-ProRule" id="PRU00042"/>
    </source>
</evidence>
<evidence type="ECO:0000256" key="4">
    <source>
        <dbReference type="ARBA" id="ARBA00022473"/>
    </source>
</evidence>
<protein>
    <recommendedName>
        <fullName evidence="16">Zinc finger protein unc-98</fullName>
    </recommendedName>
    <alternativeName>
        <fullName evidence="17">Uncoordinated protein 98</fullName>
    </alternativeName>
</protein>
<keyword evidence="10" id="KW-0221">Differentiation</keyword>
<dbReference type="WBParaSite" id="scaffold12943_cov237.g16608">
    <property type="protein sequence ID" value="scaffold12943_cov237.g16608"/>
    <property type="gene ID" value="scaffold12943_cov237.g16608"/>
</dbReference>
<dbReference type="AlphaFoldDB" id="A0A915LJ22"/>
<evidence type="ECO:0000313" key="22">
    <source>
        <dbReference type="WBParaSite" id="scaffold12943_cov237.g16608"/>
    </source>
</evidence>
<dbReference type="GO" id="GO:0032982">
    <property type="term" value="C:myosin filament"/>
    <property type="evidence" value="ECO:0007669"/>
    <property type="project" value="UniProtKB-KW"/>
</dbReference>
<evidence type="ECO:0000256" key="11">
    <source>
        <dbReference type="ARBA" id="ARBA00022833"/>
    </source>
</evidence>
<keyword evidence="21" id="KW-1185">Reference proteome</keyword>
<evidence type="ECO:0000256" key="16">
    <source>
        <dbReference type="ARBA" id="ARBA00070899"/>
    </source>
</evidence>
<dbReference type="SMART" id="SM00355">
    <property type="entry name" value="ZnF_C2H2"/>
    <property type="match status" value="4"/>
</dbReference>
<dbReference type="PROSITE" id="PS00028">
    <property type="entry name" value="ZINC_FINGER_C2H2_1"/>
    <property type="match status" value="3"/>
</dbReference>
<dbReference type="InterPro" id="IPR036236">
    <property type="entry name" value="Znf_C2H2_sf"/>
</dbReference>
<feature type="domain" description="C2H2-type" evidence="20">
    <location>
        <begin position="525"/>
        <end position="552"/>
    </location>
</feature>
<evidence type="ECO:0000256" key="12">
    <source>
        <dbReference type="ARBA" id="ARBA00023015"/>
    </source>
</evidence>
<dbReference type="PANTHER" id="PTHR24393:SF34">
    <property type="entry name" value="PR_SET DOMAIN 13"/>
    <property type="match status" value="1"/>
</dbReference>
<evidence type="ECO:0000256" key="13">
    <source>
        <dbReference type="ARBA" id="ARBA00023125"/>
    </source>
</evidence>
<evidence type="ECO:0000256" key="2">
    <source>
        <dbReference type="ARBA" id="ARBA00004496"/>
    </source>
</evidence>
<keyword evidence="8" id="KW-0677">Repeat</keyword>
<keyword evidence="5" id="KW-0963">Cytoplasm</keyword>
<keyword evidence="13" id="KW-0238">DNA-binding</keyword>
<dbReference type="SUPFAM" id="SSF57667">
    <property type="entry name" value="beta-beta-alpha zinc fingers"/>
    <property type="match status" value="3"/>
</dbReference>
<dbReference type="GO" id="GO:0030154">
    <property type="term" value="P:cell differentiation"/>
    <property type="evidence" value="ECO:0007669"/>
    <property type="project" value="UniProtKB-KW"/>
</dbReference>
<feature type="domain" description="C2H2-type" evidence="20">
    <location>
        <begin position="414"/>
        <end position="441"/>
    </location>
</feature>
<evidence type="ECO:0000256" key="6">
    <source>
        <dbReference type="ARBA" id="ARBA00022541"/>
    </source>
</evidence>
<keyword evidence="3" id="KW-0787">Thick filament</keyword>
<evidence type="ECO:0000256" key="7">
    <source>
        <dbReference type="ARBA" id="ARBA00022723"/>
    </source>
</evidence>
<dbReference type="GO" id="GO:0008270">
    <property type="term" value="F:zinc ion binding"/>
    <property type="evidence" value="ECO:0007669"/>
    <property type="project" value="UniProtKB-KW"/>
</dbReference>
<evidence type="ECO:0000313" key="21">
    <source>
        <dbReference type="Proteomes" id="UP000887561"/>
    </source>
</evidence>
<dbReference type="InterPro" id="IPR013087">
    <property type="entry name" value="Znf_C2H2_type"/>
</dbReference>
<feature type="compositionally biased region" description="Low complexity" evidence="19">
    <location>
        <begin position="232"/>
        <end position="247"/>
    </location>
</feature>
<dbReference type="GO" id="GO:0007517">
    <property type="term" value="P:muscle organ development"/>
    <property type="evidence" value="ECO:0007669"/>
    <property type="project" value="UniProtKB-KW"/>
</dbReference>
<feature type="domain" description="C2H2-type" evidence="20">
    <location>
        <begin position="386"/>
        <end position="413"/>
    </location>
</feature>
<evidence type="ECO:0000259" key="20">
    <source>
        <dbReference type="PROSITE" id="PS50157"/>
    </source>
</evidence>
<comment type="subcellular location">
    <subcellularLocation>
        <location evidence="2">Cytoplasm</location>
    </subcellularLocation>
    <subcellularLocation>
        <location evidence="1">Nucleus</location>
    </subcellularLocation>
</comment>
<evidence type="ECO:0000256" key="3">
    <source>
        <dbReference type="ARBA" id="ARBA00022433"/>
    </source>
</evidence>
<keyword evidence="14" id="KW-0804">Transcription</keyword>
<feature type="region of interest" description="Disordered" evidence="19">
    <location>
        <begin position="221"/>
        <end position="247"/>
    </location>
</feature>
<proteinExistence type="predicted"/>
<evidence type="ECO:0000256" key="9">
    <source>
        <dbReference type="ARBA" id="ARBA00022771"/>
    </source>
</evidence>
<evidence type="ECO:0000256" key="19">
    <source>
        <dbReference type="SAM" id="MobiDB-lite"/>
    </source>
</evidence>
<evidence type="ECO:0000256" key="14">
    <source>
        <dbReference type="ARBA" id="ARBA00023163"/>
    </source>
</evidence>
<keyword evidence="6" id="KW-0517">Myogenesis</keyword>
<evidence type="ECO:0000256" key="10">
    <source>
        <dbReference type="ARBA" id="ARBA00022782"/>
    </source>
</evidence>
<evidence type="ECO:0000256" key="1">
    <source>
        <dbReference type="ARBA" id="ARBA00004123"/>
    </source>
</evidence>
<dbReference type="PANTHER" id="PTHR24393">
    <property type="entry name" value="ZINC FINGER PROTEIN"/>
    <property type="match status" value="1"/>
</dbReference>
<dbReference type="Gene3D" id="3.30.160.60">
    <property type="entry name" value="Classic Zinc Finger"/>
    <property type="match status" value="3"/>
</dbReference>
<evidence type="ECO:0000256" key="8">
    <source>
        <dbReference type="ARBA" id="ARBA00022737"/>
    </source>
</evidence>
<evidence type="ECO:0000256" key="15">
    <source>
        <dbReference type="ARBA" id="ARBA00023242"/>
    </source>
</evidence>
<dbReference type="Proteomes" id="UP000887561">
    <property type="component" value="Unplaced"/>
</dbReference>
<dbReference type="GO" id="GO:0005634">
    <property type="term" value="C:nucleus"/>
    <property type="evidence" value="ECO:0007669"/>
    <property type="project" value="UniProtKB-SubCell"/>
</dbReference>
<dbReference type="GO" id="GO:0001228">
    <property type="term" value="F:DNA-binding transcription activator activity, RNA polymerase II-specific"/>
    <property type="evidence" value="ECO:0007669"/>
    <property type="project" value="TreeGrafter"/>
</dbReference>
<dbReference type="PROSITE" id="PS50157">
    <property type="entry name" value="ZINC_FINGER_C2H2_2"/>
    <property type="match status" value="3"/>
</dbReference>
<evidence type="ECO:0000256" key="5">
    <source>
        <dbReference type="ARBA" id="ARBA00022490"/>
    </source>
</evidence>
<keyword evidence="11" id="KW-0862">Zinc</keyword>
<dbReference type="GO" id="GO:0005737">
    <property type="term" value="C:cytoplasm"/>
    <property type="evidence" value="ECO:0007669"/>
    <property type="project" value="UniProtKB-SubCell"/>
</dbReference>
<reference evidence="22" key="1">
    <citation type="submission" date="2022-11" db="UniProtKB">
        <authorList>
            <consortium name="WormBaseParasite"/>
        </authorList>
    </citation>
    <scope>IDENTIFICATION</scope>
</reference>
<dbReference type="FunFam" id="3.30.160.60:FF:002530">
    <property type="entry name" value="Zinc finger protein"/>
    <property type="match status" value="1"/>
</dbReference>
<name>A0A915LJ22_MELJA</name>
<dbReference type="GO" id="GO:0000978">
    <property type="term" value="F:RNA polymerase II cis-regulatory region sequence-specific DNA binding"/>
    <property type="evidence" value="ECO:0007669"/>
    <property type="project" value="TreeGrafter"/>
</dbReference>
<accession>A0A915LJ22</accession>
<organism evidence="21 22">
    <name type="scientific">Meloidogyne javanica</name>
    <name type="common">Root-knot nematode worm</name>
    <dbReference type="NCBI Taxonomy" id="6303"/>
    <lineage>
        <taxon>Eukaryota</taxon>
        <taxon>Metazoa</taxon>
        <taxon>Ecdysozoa</taxon>
        <taxon>Nematoda</taxon>
        <taxon>Chromadorea</taxon>
        <taxon>Rhabditida</taxon>
        <taxon>Tylenchina</taxon>
        <taxon>Tylenchomorpha</taxon>
        <taxon>Tylenchoidea</taxon>
        <taxon>Meloidogynidae</taxon>
        <taxon>Meloidogyninae</taxon>
        <taxon>Meloidogyne</taxon>
        <taxon>Meloidogyne incognita group</taxon>
    </lineage>
</organism>
<keyword evidence="3" id="KW-0514">Muscle protein</keyword>
<keyword evidence="15" id="KW-0539">Nucleus</keyword>
<sequence>MLRRLLSSPLSMNGKVDEDLYGAGDEPKEYFLLSKMQPLPPEDFDQNDLQNYYQQQPNFGNNQQQHQQGFSTVAIENDVYWPNFIPLDQCNNGNASNIITINSTSLPPPTHPPQPLFYSTPLHIPSTKNILEEKNFQNDDNCIKNNFVFESTQDGMKFKPDFETIRKMSTTSYNGYGIERNGESPLLDCDSTDVFYCHYCSRSFPRSRISPTRHVAQCRRLNTNEDGGGGSSSSCSGSNTQQRQNTPTTTIDFSSLINANSCSSPAPGGIGSVDPTDPYQCSWCQFNTLYKGNMKRHLICCHQVSLESLTNLNFNIERLRRLSTTRPELDELPILPRRDGKEANNLENVTASQQQQGQQNYASKEDEQQQTTKKNCVKDENGFTYYKCRFCGLTFNFMTTLKAHERVHDIIQPYTCNKCGEAFHYMCELEYHAKTHLTQKGYKCECGRTFFQYTDLLNHRHPGEDPPEPAIPPIPSLVETLPQLISSATLKAEREMELPTPDFKEKGFEPKYQNRVWTDIRSKPYICQYCSKSYSDSRQLAYHMYSHRGERAFNPRASRYLMCRNENSYISSGIDLKDA</sequence>
<keyword evidence="12" id="KW-0805">Transcription regulation</keyword>
<evidence type="ECO:0000256" key="17">
    <source>
        <dbReference type="ARBA" id="ARBA00082667"/>
    </source>
</evidence>